<organism evidence="1 2">
    <name type="scientific">Grifola frondosa</name>
    <name type="common">Maitake</name>
    <name type="synonym">Polyporus frondosus</name>
    <dbReference type="NCBI Taxonomy" id="5627"/>
    <lineage>
        <taxon>Eukaryota</taxon>
        <taxon>Fungi</taxon>
        <taxon>Dikarya</taxon>
        <taxon>Basidiomycota</taxon>
        <taxon>Agaricomycotina</taxon>
        <taxon>Agaricomycetes</taxon>
        <taxon>Polyporales</taxon>
        <taxon>Grifolaceae</taxon>
        <taxon>Grifola</taxon>
    </lineage>
</organism>
<reference evidence="1 2" key="1">
    <citation type="submission" date="2016-03" db="EMBL/GenBank/DDBJ databases">
        <title>Whole genome sequencing of Grifola frondosa 9006-11.</title>
        <authorList>
            <person name="Min B."/>
            <person name="Park H."/>
            <person name="Kim J.-G."/>
            <person name="Cho H."/>
            <person name="Oh Y.-L."/>
            <person name="Kong W.-S."/>
            <person name="Choi I.-G."/>
        </authorList>
    </citation>
    <scope>NUCLEOTIDE SEQUENCE [LARGE SCALE GENOMIC DNA]</scope>
    <source>
        <strain evidence="1 2">9006-11</strain>
    </source>
</reference>
<evidence type="ECO:0000313" key="2">
    <source>
        <dbReference type="Proteomes" id="UP000092993"/>
    </source>
</evidence>
<sequence length="71" mass="7784">MTSTAQHGGGRPAFPSSEETITLHAQHFHELDEIRTLCSGFVAPPRCQVTVEMTSHTIAVRLSSSPSWYVT</sequence>
<accession>A0A1C7MEH7</accession>
<proteinExistence type="predicted"/>
<evidence type="ECO:0000313" key="1">
    <source>
        <dbReference type="EMBL" id="OBZ75323.1"/>
    </source>
</evidence>
<gene>
    <name evidence="1" type="ORF">A0H81_04947</name>
</gene>
<comment type="caution">
    <text evidence="1">The sequence shown here is derived from an EMBL/GenBank/DDBJ whole genome shotgun (WGS) entry which is preliminary data.</text>
</comment>
<keyword evidence="2" id="KW-1185">Reference proteome</keyword>
<dbReference type="Proteomes" id="UP000092993">
    <property type="component" value="Unassembled WGS sequence"/>
</dbReference>
<name>A0A1C7MEH7_GRIFR</name>
<protein>
    <submittedName>
        <fullName evidence="1">Uncharacterized protein</fullName>
    </submittedName>
</protein>
<dbReference type="AlphaFoldDB" id="A0A1C7MEH7"/>
<dbReference type="EMBL" id="LUGG01000004">
    <property type="protein sequence ID" value="OBZ75323.1"/>
    <property type="molecule type" value="Genomic_DNA"/>
</dbReference>